<gene>
    <name evidence="1" type="ORF">SACC_26780</name>
</gene>
<evidence type="ECO:0000313" key="2">
    <source>
        <dbReference type="Proteomes" id="UP001319921"/>
    </source>
</evidence>
<organism evidence="1 2">
    <name type="scientific">Saccharolobus caldissimus</name>
    <dbReference type="NCBI Taxonomy" id="1702097"/>
    <lineage>
        <taxon>Archaea</taxon>
        <taxon>Thermoproteota</taxon>
        <taxon>Thermoprotei</taxon>
        <taxon>Sulfolobales</taxon>
        <taxon>Sulfolobaceae</taxon>
        <taxon>Saccharolobus</taxon>
    </lineage>
</organism>
<dbReference type="Proteomes" id="UP001319921">
    <property type="component" value="Chromosome"/>
</dbReference>
<keyword evidence="2" id="KW-1185">Reference proteome</keyword>
<name>A0AAQ4CV30_9CREN</name>
<dbReference type="Pfam" id="PF05942">
    <property type="entry name" value="PaREP1"/>
    <property type="match status" value="1"/>
</dbReference>
<dbReference type="Gene3D" id="1.20.120.330">
    <property type="entry name" value="Nucleotidyltransferases domain 2"/>
    <property type="match status" value="1"/>
</dbReference>
<accession>A0AAQ4CV30</accession>
<dbReference type="AlphaFoldDB" id="A0AAQ4CV30"/>
<evidence type="ECO:0000313" key="1">
    <source>
        <dbReference type="EMBL" id="BDB99661.1"/>
    </source>
</evidence>
<dbReference type="InterPro" id="IPR010268">
    <property type="entry name" value="PaREP1"/>
</dbReference>
<proteinExistence type="predicted"/>
<dbReference type="EMBL" id="AP025226">
    <property type="protein sequence ID" value="BDB99661.1"/>
    <property type="molecule type" value="Genomic_DNA"/>
</dbReference>
<reference evidence="1 2" key="1">
    <citation type="journal article" date="2022" name="Microbiol. Resour. Announc.">
        <title>Complete Genome Sequence of the Hyperthermophilic and Acidophilic Archaeon Saccharolobus caldissimus Strain HS-3T.</title>
        <authorList>
            <person name="Sakai H.D."/>
            <person name="Kurosawa N."/>
        </authorList>
    </citation>
    <scope>NUCLEOTIDE SEQUENCE [LARGE SCALE GENOMIC DNA]</scope>
    <source>
        <strain evidence="1 2">JCM32116</strain>
    </source>
</reference>
<sequence length="45" mass="5214">MNGWDAGYTLHVWGFHESKLSVDDVIPRVNEVKKMLEENEKILKG</sequence>
<protein>
    <submittedName>
        <fullName evidence="1">Uncharacterized protein</fullName>
    </submittedName>
</protein>
<dbReference type="KEGG" id="scas:SACC_26780"/>